<proteinExistence type="predicted"/>
<dbReference type="Proteomes" id="UP000192656">
    <property type="component" value="Unassembled WGS sequence"/>
</dbReference>
<dbReference type="AlphaFoldDB" id="A0A1W1ZS90"/>
<gene>
    <name evidence="1" type="ORF">SAMN06297251_10381</name>
</gene>
<evidence type="ECO:0000313" key="2">
    <source>
        <dbReference type="Proteomes" id="UP000192656"/>
    </source>
</evidence>
<name>A0A1W1ZS90_9HYPH</name>
<dbReference type="RefSeq" id="WP_139798208.1">
    <property type="nucleotide sequence ID" value="NZ_FWXR01000003.1"/>
</dbReference>
<accession>A0A1W1ZS90</accession>
<dbReference type="EMBL" id="FWXR01000003">
    <property type="protein sequence ID" value="SMC51193.1"/>
    <property type="molecule type" value="Genomic_DNA"/>
</dbReference>
<organism evidence="1 2">
    <name type="scientific">Fulvimarina manganoxydans</name>
    <dbReference type="NCBI Taxonomy" id="937218"/>
    <lineage>
        <taxon>Bacteria</taxon>
        <taxon>Pseudomonadati</taxon>
        <taxon>Pseudomonadota</taxon>
        <taxon>Alphaproteobacteria</taxon>
        <taxon>Hyphomicrobiales</taxon>
        <taxon>Aurantimonadaceae</taxon>
        <taxon>Fulvimarina</taxon>
    </lineage>
</organism>
<evidence type="ECO:0000313" key="1">
    <source>
        <dbReference type="EMBL" id="SMC51193.1"/>
    </source>
</evidence>
<keyword evidence="2" id="KW-1185">Reference proteome</keyword>
<dbReference type="OrthoDB" id="8432979at2"/>
<reference evidence="1 2" key="1">
    <citation type="submission" date="2017-04" db="EMBL/GenBank/DDBJ databases">
        <authorList>
            <person name="Afonso C.L."/>
            <person name="Miller P.J."/>
            <person name="Scott M.A."/>
            <person name="Spackman E."/>
            <person name="Goraichik I."/>
            <person name="Dimitrov K.M."/>
            <person name="Suarez D.L."/>
            <person name="Swayne D.E."/>
        </authorList>
    </citation>
    <scope>NUCLEOTIDE SEQUENCE [LARGE SCALE GENOMIC DNA]</scope>
    <source>
        <strain evidence="1 2">CGMCC 1.10972</strain>
    </source>
</reference>
<sequence length="380" mass="42019">MLKYVCNVMASMGPSAIDLYEWKRADVLKKRLSNKPLWSHLATSVGILPFTGIRLAHAVVKADYLIKRNFALPSLGFILQMDRIIDFGSSANIKLMPGASSILADVTQSSLAGRVGQGLSILFAEARGYNFLGHLGSDPTVLAYLAATGSERVADFLFEHEDSSRMILESKASFTLEDNVCTPIKRTLKRALSEQVIPWLGAVTPTPSKGYAAYSCLRETGNSTRSAIVFVDPPGKEDDGPQVHLPKDWVRRQNYAAWLRVMGLHDASNRLKSNRDTEITGGPSDVLMPVVAIDGRRYGILRLSEPSINLIEMSFVIGIEVGALRAISDSIAGEPKALIEYQPYRREEREQAEPLSILSDGTLFGLIRRKRVERIEVFRL</sequence>
<protein>
    <submittedName>
        <fullName evidence="1">Uncharacterized protein</fullName>
    </submittedName>
</protein>